<evidence type="ECO:0000313" key="2">
    <source>
        <dbReference type="EMBL" id="WPB05421.1"/>
    </source>
</evidence>
<organism evidence="2 3">
    <name type="scientific">Cercospora beticola</name>
    <name type="common">Sugarbeet leaf spot fungus</name>
    <dbReference type="NCBI Taxonomy" id="122368"/>
    <lineage>
        <taxon>Eukaryota</taxon>
        <taxon>Fungi</taxon>
        <taxon>Dikarya</taxon>
        <taxon>Ascomycota</taxon>
        <taxon>Pezizomycotina</taxon>
        <taxon>Dothideomycetes</taxon>
        <taxon>Dothideomycetidae</taxon>
        <taxon>Mycosphaerellales</taxon>
        <taxon>Mycosphaerellaceae</taxon>
        <taxon>Cercospora</taxon>
    </lineage>
</organism>
<dbReference type="PANTHER" id="PTHR47843">
    <property type="entry name" value="BTB DOMAIN-CONTAINING PROTEIN-RELATED"/>
    <property type="match status" value="1"/>
</dbReference>
<proteinExistence type="predicted"/>
<dbReference type="Proteomes" id="UP001302367">
    <property type="component" value="Chromosome 6"/>
</dbReference>
<evidence type="ECO:0000313" key="3">
    <source>
        <dbReference type="Proteomes" id="UP001302367"/>
    </source>
</evidence>
<dbReference type="PANTHER" id="PTHR47843:SF2">
    <property type="entry name" value="BTB DOMAIN-CONTAINING PROTEIN"/>
    <property type="match status" value="1"/>
</dbReference>
<dbReference type="EMBL" id="CP134189">
    <property type="protein sequence ID" value="WPB05421.1"/>
    <property type="molecule type" value="Genomic_DNA"/>
</dbReference>
<dbReference type="RefSeq" id="XP_065459315.1">
    <property type="nucleotide sequence ID" value="XM_065603243.1"/>
</dbReference>
<feature type="domain" description="BTB" evidence="1">
    <location>
        <begin position="11"/>
        <end position="83"/>
    </location>
</feature>
<accession>A0ABZ0P112</accession>
<reference evidence="2 3" key="1">
    <citation type="submission" date="2023-09" db="EMBL/GenBank/DDBJ databases">
        <title>Complete-Gapless Cercospora beticola genome.</title>
        <authorList>
            <person name="Wyatt N.A."/>
            <person name="Spanner R.E."/>
            <person name="Bolton M.D."/>
        </authorList>
    </citation>
    <scope>NUCLEOTIDE SEQUENCE [LARGE SCALE GENOMIC DNA]</scope>
    <source>
        <strain evidence="2">Cb09-40</strain>
    </source>
</reference>
<dbReference type="InterPro" id="IPR000210">
    <property type="entry name" value="BTB/POZ_dom"/>
</dbReference>
<protein>
    <recommendedName>
        <fullName evidence="1">BTB domain-containing protein</fullName>
    </recommendedName>
</protein>
<gene>
    <name evidence="2" type="ORF">RHO25_010073</name>
</gene>
<dbReference type="SUPFAM" id="SSF54695">
    <property type="entry name" value="POZ domain"/>
    <property type="match status" value="1"/>
</dbReference>
<dbReference type="InterPro" id="IPR011333">
    <property type="entry name" value="SKP1/BTB/POZ_sf"/>
</dbReference>
<dbReference type="PROSITE" id="PS50097">
    <property type="entry name" value="BTB"/>
    <property type="match status" value="1"/>
</dbReference>
<dbReference type="GeneID" id="90644613"/>
<keyword evidence="3" id="KW-1185">Reference proteome</keyword>
<evidence type="ECO:0000259" key="1">
    <source>
        <dbReference type="PROSITE" id="PS50097"/>
    </source>
</evidence>
<name>A0ABZ0P112_CERBT</name>
<dbReference type="Gene3D" id="3.30.710.10">
    <property type="entry name" value="Potassium Channel Kv1.1, Chain A"/>
    <property type="match status" value="1"/>
</dbReference>
<sequence length="205" mass="22740">MDDFLRSLEGPTVLVKVGTGDSIRHFTVSRALLCQNSVWFKTALEGDRFQEGQTGVISLPEDSPRAFSSFYFYLFRRKIILTAMKLNEGTFEAFVDQLETCIETWIFANKYSMCFLQDAAMLAFCWHLQLATGNAVGLPASCLALCFSQTAEGSPLRKLAADYIVTRMQGEQPDAGELVGKLAPLQGFIQALNEAHQFHHDAGKG</sequence>
<dbReference type="CDD" id="cd18186">
    <property type="entry name" value="BTB_POZ_ZBTB_KLHL-like"/>
    <property type="match status" value="1"/>
</dbReference>